<dbReference type="Pfam" id="PF04782">
    <property type="entry name" value="DUF632"/>
    <property type="match status" value="1"/>
</dbReference>
<sequence>MNQLFFQLTRGDETKLIHMWSTMHECHQVQNYISQQLSHLSDQLNMDPTTAYHRQAAAQLKTEISSWYGNFCKLVKDQREYMQAICRWSQLSHILVDDVQRDGCPSSLHSLSQEWLYALDSLPHKMVSEAIKNLLSGIQSIIEQQEQEVRLHKKSDKLEKKLERESTVLAEMEMKSAMSFNCDDADSVLNSKHPFSIKRAKFEVLKKKVGDEKDKYMSSIKVTQAMILNTLQTTLPNVFQALMRFSDAYAQALKNVLDHASLTEAEGSNA</sequence>
<comment type="caution">
    <text evidence="2">The sequence shown here is derived from an EMBL/GenBank/DDBJ whole genome shotgun (WGS) entry which is preliminary data.</text>
</comment>
<dbReference type="PANTHER" id="PTHR21450">
    <property type="entry name" value="PROTEIN ALTERED PHOSPHATE STARVATION RESPONSE 1"/>
    <property type="match status" value="1"/>
</dbReference>
<proteinExistence type="predicted"/>
<dbReference type="AlphaFoldDB" id="A0AAV3PUJ9"/>
<dbReference type="InterPro" id="IPR027267">
    <property type="entry name" value="AH/BAR_dom_sf"/>
</dbReference>
<dbReference type="InterPro" id="IPR006867">
    <property type="entry name" value="DUF632"/>
</dbReference>
<feature type="domain" description="DUF632" evidence="1">
    <location>
        <begin position="15"/>
        <end position="139"/>
    </location>
</feature>
<evidence type="ECO:0000259" key="1">
    <source>
        <dbReference type="Pfam" id="PF04782"/>
    </source>
</evidence>
<accession>A0AAV3PUJ9</accession>
<evidence type="ECO:0000313" key="2">
    <source>
        <dbReference type="EMBL" id="GAA0155214.1"/>
    </source>
</evidence>
<name>A0AAV3PUJ9_LITER</name>
<reference evidence="2 3" key="1">
    <citation type="submission" date="2024-01" db="EMBL/GenBank/DDBJ databases">
        <title>The complete chloroplast genome sequence of Lithospermum erythrorhizon: insights into the phylogenetic relationship among Boraginaceae species and the maternal lineages of purple gromwells.</title>
        <authorList>
            <person name="Okada T."/>
            <person name="Watanabe K."/>
        </authorList>
    </citation>
    <scope>NUCLEOTIDE SEQUENCE [LARGE SCALE GENOMIC DNA]</scope>
</reference>
<dbReference type="PANTHER" id="PTHR21450:SF21">
    <property type="entry name" value="REDUCTASE SUBUNIT C, PUTATIVE (DUF630 AND DUF632)-RELATED"/>
    <property type="match status" value="1"/>
</dbReference>
<dbReference type="SUPFAM" id="SSF103657">
    <property type="entry name" value="BAR/IMD domain-like"/>
    <property type="match status" value="1"/>
</dbReference>
<protein>
    <recommendedName>
        <fullName evidence="1">DUF632 domain-containing protein</fullName>
    </recommendedName>
</protein>
<gene>
    <name evidence="2" type="ORF">LIER_38045</name>
</gene>
<dbReference type="Proteomes" id="UP001454036">
    <property type="component" value="Unassembled WGS sequence"/>
</dbReference>
<dbReference type="EMBL" id="BAABME010018847">
    <property type="protein sequence ID" value="GAA0155214.1"/>
    <property type="molecule type" value="Genomic_DNA"/>
</dbReference>
<keyword evidence="3" id="KW-1185">Reference proteome</keyword>
<evidence type="ECO:0000313" key="3">
    <source>
        <dbReference type="Proteomes" id="UP001454036"/>
    </source>
</evidence>
<organism evidence="2 3">
    <name type="scientific">Lithospermum erythrorhizon</name>
    <name type="common">Purple gromwell</name>
    <name type="synonym">Lithospermum officinale var. erythrorhizon</name>
    <dbReference type="NCBI Taxonomy" id="34254"/>
    <lineage>
        <taxon>Eukaryota</taxon>
        <taxon>Viridiplantae</taxon>
        <taxon>Streptophyta</taxon>
        <taxon>Embryophyta</taxon>
        <taxon>Tracheophyta</taxon>
        <taxon>Spermatophyta</taxon>
        <taxon>Magnoliopsida</taxon>
        <taxon>eudicotyledons</taxon>
        <taxon>Gunneridae</taxon>
        <taxon>Pentapetalae</taxon>
        <taxon>asterids</taxon>
        <taxon>lamiids</taxon>
        <taxon>Boraginales</taxon>
        <taxon>Boraginaceae</taxon>
        <taxon>Boraginoideae</taxon>
        <taxon>Lithospermeae</taxon>
        <taxon>Lithospermum</taxon>
    </lineage>
</organism>